<feature type="domain" description="LytR/CpsA/Psr regulator C-terminal" evidence="2">
    <location>
        <begin position="86"/>
        <end position="170"/>
    </location>
</feature>
<dbReference type="RefSeq" id="WP_251800630.1">
    <property type="nucleotide sequence ID" value="NZ_JAMQOL010000035.1"/>
</dbReference>
<evidence type="ECO:0000313" key="4">
    <source>
        <dbReference type="Proteomes" id="UP001523216"/>
    </source>
</evidence>
<feature type="transmembrane region" description="Helical" evidence="1">
    <location>
        <begin position="39"/>
        <end position="59"/>
    </location>
</feature>
<dbReference type="InterPro" id="IPR027381">
    <property type="entry name" value="LytR/CpsA/Psr_C"/>
</dbReference>
<evidence type="ECO:0000259" key="2">
    <source>
        <dbReference type="Pfam" id="PF13399"/>
    </source>
</evidence>
<name>A0ABT0Y489_9ACTN</name>
<reference evidence="3 4" key="1">
    <citation type="submission" date="2022-06" db="EMBL/GenBank/DDBJ databases">
        <title>Actinoplanes abujensis sp. nov., isolated from Nigerian arid soil.</title>
        <authorList>
            <person name="Ding P."/>
        </authorList>
    </citation>
    <scope>NUCLEOTIDE SEQUENCE [LARGE SCALE GENOMIC DNA]</scope>
    <source>
        <strain evidence="4">TRM88002</strain>
    </source>
</reference>
<keyword evidence="4" id="KW-1185">Reference proteome</keyword>
<accession>A0ABT0Y489</accession>
<keyword evidence="1" id="KW-1133">Transmembrane helix</keyword>
<comment type="caution">
    <text evidence="3">The sequence shown here is derived from an EMBL/GenBank/DDBJ whole genome shotgun (WGS) entry which is preliminary data.</text>
</comment>
<keyword evidence="1" id="KW-0812">Transmembrane</keyword>
<keyword evidence="1" id="KW-0472">Membrane</keyword>
<evidence type="ECO:0000313" key="3">
    <source>
        <dbReference type="EMBL" id="MCM4080851.1"/>
    </source>
</evidence>
<protein>
    <submittedName>
        <fullName evidence="3">LytR C-terminal domain-containing protein</fullName>
    </submittedName>
</protein>
<dbReference type="Pfam" id="PF13399">
    <property type="entry name" value="LytR_C"/>
    <property type="match status" value="1"/>
</dbReference>
<gene>
    <name evidence="3" type="ORF">LXN57_25070</name>
</gene>
<dbReference type="Proteomes" id="UP001523216">
    <property type="component" value="Unassembled WGS sequence"/>
</dbReference>
<organism evidence="3 4">
    <name type="scientific">Paractinoplanes hotanensis</name>
    <dbReference type="NCBI Taxonomy" id="2906497"/>
    <lineage>
        <taxon>Bacteria</taxon>
        <taxon>Bacillati</taxon>
        <taxon>Actinomycetota</taxon>
        <taxon>Actinomycetes</taxon>
        <taxon>Micromonosporales</taxon>
        <taxon>Micromonosporaceae</taxon>
        <taxon>Paractinoplanes</taxon>
    </lineage>
</organism>
<dbReference type="EMBL" id="JAMQOL010000035">
    <property type="protein sequence ID" value="MCM4080851.1"/>
    <property type="molecule type" value="Genomic_DNA"/>
</dbReference>
<evidence type="ECO:0000256" key="1">
    <source>
        <dbReference type="SAM" id="Phobius"/>
    </source>
</evidence>
<proteinExistence type="predicted"/>
<sequence length="195" mass="20454">MPQPAHERLRELENDVRDLRLLPAAAVRDRGRRRGRRQLAAWTVAGAVVATTAGAAIAWPRPDTTTPVAGRPPLNCILALPENPADVRLRVVDGGAAAGRLEAVVSDLRARAFTVSTGAASPAGTTTLRYGPASVGAAALMRAELHGDVAMRFDPARSDDTIDVILGPSFDRLATPTEVNQNLVTAGKPTAPAEC</sequence>